<feature type="compositionally biased region" description="Basic and acidic residues" evidence="3">
    <location>
        <begin position="1471"/>
        <end position="1490"/>
    </location>
</feature>
<dbReference type="Pfam" id="PF22939">
    <property type="entry name" value="WHD_GPIID"/>
    <property type="match status" value="1"/>
</dbReference>
<feature type="repeat" description="ANK" evidence="2">
    <location>
        <begin position="919"/>
        <end position="951"/>
    </location>
</feature>
<dbReference type="InterPro" id="IPR036770">
    <property type="entry name" value="Ankyrin_rpt-contain_sf"/>
</dbReference>
<evidence type="ECO:0000259" key="6">
    <source>
        <dbReference type="Pfam" id="PF24883"/>
    </source>
</evidence>
<dbReference type="InterPro" id="IPR056884">
    <property type="entry name" value="NPHP3-like_N"/>
</dbReference>
<feature type="region of interest" description="Disordered" evidence="3">
    <location>
        <begin position="1506"/>
        <end position="1530"/>
    </location>
</feature>
<dbReference type="GO" id="GO:0009116">
    <property type="term" value="P:nucleoside metabolic process"/>
    <property type="evidence" value="ECO:0007669"/>
    <property type="project" value="InterPro"/>
</dbReference>
<dbReference type="SUPFAM" id="SSF53167">
    <property type="entry name" value="Purine and uridine phosphorylases"/>
    <property type="match status" value="1"/>
</dbReference>
<dbReference type="Pfam" id="PF24883">
    <property type="entry name" value="NPHP3_N"/>
    <property type="match status" value="1"/>
</dbReference>
<feature type="repeat" description="ANK" evidence="2">
    <location>
        <begin position="1019"/>
        <end position="1051"/>
    </location>
</feature>
<feature type="repeat" description="ANK" evidence="2">
    <location>
        <begin position="986"/>
        <end position="1018"/>
    </location>
</feature>
<name>A0A8H3I8S8_9LECA</name>
<feature type="repeat" description="ANK" evidence="2">
    <location>
        <begin position="1117"/>
        <end position="1149"/>
    </location>
</feature>
<dbReference type="Pfam" id="PF00023">
    <property type="entry name" value="Ank"/>
    <property type="match status" value="1"/>
</dbReference>
<keyword evidence="1" id="KW-0677">Repeat</keyword>
<dbReference type="Pfam" id="PF13637">
    <property type="entry name" value="Ank_4"/>
    <property type="match status" value="1"/>
</dbReference>
<keyword evidence="2" id="KW-0040">ANK repeat</keyword>
<evidence type="ECO:0008006" key="9">
    <source>
        <dbReference type="Google" id="ProtNLM"/>
    </source>
</evidence>
<sequence length="1530" mass="170530">MESTKPTKSRHDYAVAWVAALPIERASATAMLDGEHGRPHNFRQPSTDPNSYTWGTIGEHNVVIVSLASGVYGNVMAAVTVSELLGSFPNIKFGLLVGIGAGVPRSDYDVRLGDIVVGYPVGTSSGVIQYDLGKAKAGGAWERKDSFNRPPELLLKAVSALQASRDLSPSRNTELVQEATSRHSHWGKAYVDADTLPDRLFKIAYHHPIDAKDCLGCSVEAEVKRNERSSEEPNVHYGVIASGNSLVKDAETREKIASLDPNCICLEMEAAGLVNSLPCLVIRGICDYADTHKNDSWQRLASARAAAYAKELLGHTAPVHHDERGMTPMRSKLVSSARRHGRVKQVRGQGKTNEDMVRLLPLLHKCPYAERKNRNIKRVAGTCQWFTNHNRFKDWYTQRSSSLLWISADPGCGKSVLARYLVDELFPAPDRMVCYFFFKDDSSEQRSASIAMCALLHQLLERDRELLKHPAVKRLLTSRDNFDDAFWDLWSTLMAILADQKATGEVIFVLDALDECSDADRKSLIEAISEVDFEGPIRARFKLLLTSRPYDHIQRSFQVLQSKMPVIHLSGEGPEEVAQISKEIGLVIAHTVQQISFEKQLTPEEHVFLLGHLTSVENRTYLWVHLTIDIIRKSPGFNKGDVRRAITELPSSVDEAYERILNRCSDVEKAKKIFASILVAVEALTVEDISVILAIGDNEGKVTSDIEASIEPADRMATTIRDLCGLFVVIKDSEVHLLHQTAREFLMSKDPTTEQSQHAKTSMTKTADFRTATWKHSLNLAECHRFLTSVCVRFLQMDQQRKSVYEFEKYAVWHWDEHMNNALLDKSERLITVGVELCNDKMRSTWLDDFKKGFESGSTDPSTAVKKPEKKSAKAAVDNERLVDPRFSPLLILAAWVGIEPLVLAVLDQYPNVNISDDEGTTALWWAAHQGHDSIAKILLARGAKIDGNTLYPDLKPLHKASASGSSNTVQLLLDHGAKVNARDARGVQSLHYAAGYGHRDTVKLLIDAGAEVNGRDYFGSTPLHSSAAWGHLDVMKLLIDYGAKVDSVTKLGVTPLNDAANEQDIPAVDVLLDAGADIDFRAKNGSTPLTVAAQRNCIPLVEHLINRGAKVDHGGAHGTALCQAVVEGHVKLVELLLDRGANVNWVNDMGIPVSFWLSSLDTSSRKRQIIVRALVDRGMKVDTIGRHGRTVILQCCLKGRTKSAKLLLRSQLDINDVVGFAYRGWGDRPSSRFGPAIFGSYCGWTTLHAAAFMADTSLTRYLLEHGAAIEVVDKWKHTPLFWAVMGCVDNIMFSAEDSETYWQWPFFFTSLGFKGPPKMIMPRTAAAWEWARFIALRDLYPVGYETAQLTTVKLLLEHGANPRIKGINWRYSLLPGLRKFRNRRKALFALLKEYQDKSPDELSAINLARALERDRMKRKGENDAGHTYDIFSLDSDSSSRASSESLFLGHRPHALDDIVEEDSEYEEVEENNKLEAEGIDTRQGIRDEENVAESKMLTTMEAANRYISESMATSKKEKNSNDDDSRDKT</sequence>
<dbReference type="PROSITE" id="PS50088">
    <property type="entry name" value="ANK_REPEAT"/>
    <property type="match status" value="8"/>
</dbReference>
<dbReference type="InterPro" id="IPR053137">
    <property type="entry name" value="NLR-like"/>
</dbReference>
<proteinExistence type="predicted"/>
<dbReference type="PANTHER" id="PTHR46082">
    <property type="entry name" value="ATP/GTP-BINDING PROTEIN-RELATED"/>
    <property type="match status" value="1"/>
</dbReference>
<feature type="region of interest" description="Disordered" evidence="3">
    <location>
        <begin position="1463"/>
        <end position="1491"/>
    </location>
</feature>
<dbReference type="Pfam" id="PF12796">
    <property type="entry name" value="Ank_2"/>
    <property type="match status" value="2"/>
</dbReference>
<dbReference type="PANTHER" id="PTHR46082:SF11">
    <property type="entry name" value="AAA+ ATPASE DOMAIN-CONTAINING PROTEIN-RELATED"/>
    <property type="match status" value="1"/>
</dbReference>
<organism evidence="7 8">
    <name type="scientific">Gomphillus americanus</name>
    <dbReference type="NCBI Taxonomy" id="1940652"/>
    <lineage>
        <taxon>Eukaryota</taxon>
        <taxon>Fungi</taxon>
        <taxon>Dikarya</taxon>
        <taxon>Ascomycota</taxon>
        <taxon>Pezizomycotina</taxon>
        <taxon>Lecanoromycetes</taxon>
        <taxon>OSLEUM clade</taxon>
        <taxon>Ostropomycetidae</taxon>
        <taxon>Ostropales</taxon>
        <taxon>Graphidaceae</taxon>
        <taxon>Gomphilloideae</taxon>
        <taxon>Gomphillus</taxon>
    </lineage>
</organism>
<dbReference type="SMART" id="SM00248">
    <property type="entry name" value="ANK"/>
    <property type="match status" value="10"/>
</dbReference>
<reference evidence="7" key="1">
    <citation type="submission" date="2021-03" db="EMBL/GenBank/DDBJ databases">
        <authorList>
            <person name="Tagirdzhanova G."/>
        </authorList>
    </citation>
    <scope>NUCLEOTIDE SEQUENCE</scope>
</reference>
<evidence type="ECO:0000256" key="3">
    <source>
        <dbReference type="SAM" id="MobiDB-lite"/>
    </source>
</evidence>
<dbReference type="InterPro" id="IPR055497">
    <property type="entry name" value="DUF7069"/>
</dbReference>
<evidence type="ECO:0000313" key="7">
    <source>
        <dbReference type="EMBL" id="CAF9919132.1"/>
    </source>
</evidence>
<comment type="caution">
    <text evidence="7">The sequence shown here is derived from an EMBL/GenBank/DDBJ whole genome shotgun (WGS) entry which is preliminary data.</text>
</comment>
<keyword evidence="8" id="KW-1185">Reference proteome</keyword>
<accession>A0A8H3I8S8</accession>
<dbReference type="Proteomes" id="UP000664169">
    <property type="component" value="Unassembled WGS sequence"/>
</dbReference>
<evidence type="ECO:0000259" key="4">
    <source>
        <dbReference type="Pfam" id="PF22939"/>
    </source>
</evidence>
<dbReference type="Gene3D" id="3.40.50.1580">
    <property type="entry name" value="Nucleoside phosphorylase domain"/>
    <property type="match status" value="1"/>
</dbReference>
<evidence type="ECO:0000259" key="5">
    <source>
        <dbReference type="Pfam" id="PF23239"/>
    </source>
</evidence>
<dbReference type="PRINTS" id="PR01415">
    <property type="entry name" value="ANKYRIN"/>
</dbReference>
<dbReference type="InterPro" id="IPR027417">
    <property type="entry name" value="P-loop_NTPase"/>
</dbReference>
<feature type="repeat" description="ANK" evidence="2">
    <location>
        <begin position="1085"/>
        <end position="1117"/>
    </location>
</feature>
<feature type="domain" description="Nephrocystin 3-like N-terminal" evidence="6">
    <location>
        <begin position="381"/>
        <end position="548"/>
    </location>
</feature>
<evidence type="ECO:0000256" key="2">
    <source>
        <dbReference type="PROSITE-ProRule" id="PRU00023"/>
    </source>
</evidence>
<feature type="domain" description="DUF7069" evidence="5">
    <location>
        <begin position="580"/>
        <end position="631"/>
    </location>
</feature>
<evidence type="ECO:0000256" key="1">
    <source>
        <dbReference type="ARBA" id="ARBA00022737"/>
    </source>
</evidence>
<feature type="domain" description="GPI inositol-deacylase winged helix" evidence="4">
    <location>
        <begin position="666"/>
        <end position="751"/>
    </location>
</feature>
<gene>
    <name evidence="7" type="ORF">GOMPHAMPRED_001687</name>
</gene>
<dbReference type="InterPro" id="IPR002110">
    <property type="entry name" value="Ankyrin_rpt"/>
</dbReference>
<evidence type="ECO:0000313" key="8">
    <source>
        <dbReference type="Proteomes" id="UP000664169"/>
    </source>
</evidence>
<dbReference type="SUPFAM" id="SSF52540">
    <property type="entry name" value="P-loop containing nucleoside triphosphate hydrolases"/>
    <property type="match status" value="1"/>
</dbReference>
<feature type="repeat" description="ANK" evidence="2">
    <location>
        <begin position="953"/>
        <end position="985"/>
    </location>
</feature>
<dbReference type="Gene3D" id="3.40.50.300">
    <property type="entry name" value="P-loop containing nucleotide triphosphate hydrolases"/>
    <property type="match status" value="1"/>
</dbReference>
<dbReference type="SUPFAM" id="SSF48403">
    <property type="entry name" value="Ankyrin repeat"/>
    <property type="match status" value="1"/>
</dbReference>
<dbReference type="GO" id="GO:0003824">
    <property type="term" value="F:catalytic activity"/>
    <property type="evidence" value="ECO:0007669"/>
    <property type="project" value="InterPro"/>
</dbReference>
<dbReference type="PROSITE" id="PS50297">
    <property type="entry name" value="ANK_REP_REGION"/>
    <property type="match status" value="8"/>
</dbReference>
<dbReference type="Gene3D" id="1.25.40.20">
    <property type="entry name" value="Ankyrin repeat-containing domain"/>
    <property type="match status" value="3"/>
</dbReference>
<feature type="compositionally biased region" description="Basic and acidic residues" evidence="3">
    <location>
        <begin position="1515"/>
        <end position="1530"/>
    </location>
</feature>
<feature type="repeat" description="ANK" evidence="2">
    <location>
        <begin position="1243"/>
        <end position="1275"/>
    </location>
</feature>
<feature type="repeat" description="ANK" evidence="2">
    <location>
        <begin position="1052"/>
        <end position="1084"/>
    </location>
</feature>
<dbReference type="Pfam" id="PF23239">
    <property type="entry name" value="DUF7069"/>
    <property type="match status" value="1"/>
</dbReference>
<dbReference type="InterPro" id="IPR035994">
    <property type="entry name" value="Nucleoside_phosphorylase_sf"/>
</dbReference>
<dbReference type="InterPro" id="IPR054471">
    <property type="entry name" value="GPIID_WHD"/>
</dbReference>
<protein>
    <recommendedName>
        <fullName evidence="9">Ankyrin repeat protein</fullName>
    </recommendedName>
</protein>
<dbReference type="OrthoDB" id="194358at2759"/>
<dbReference type="EMBL" id="CAJPDQ010000014">
    <property type="protein sequence ID" value="CAF9919132.1"/>
    <property type="molecule type" value="Genomic_DNA"/>
</dbReference>